<keyword evidence="3" id="KW-1185">Reference proteome</keyword>
<dbReference type="GO" id="GO:0005634">
    <property type="term" value="C:nucleus"/>
    <property type="evidence" value="ECO:0007669"/>
    <property type="project" value="UniProtKB-SubCell"/>
</dbReference>
<dbReference type="InterPro" id="IPR009057">
    <property type="entry name" value="Homeodomain-like_sf"/>
</dbReference>
<evidence type="ECO:0000256" key="2">
    <source>
        <dbReference type="SAM" id="Coils"/>
    </source>
</evidence>
<name>A0A0N4ZL35_PARTI</name>
<evidence type="ECO:0000256" key="1">
    <source>
        <dbReference type="ARBA" id="ARBA00004123"/>
    </source>
</evidence>
<accession>A0A0N4ZL35</accession>
<comment type="subcellular location">
    <subcellularLocation>
        <location evidence="1">Nucleus</location>
    </subcellularLocation>
</comment>
<sequence>MEITETEFTISERKSNQQKFDKRLIRHVLSLIEQGVPRRDIMNEYGMSTGTLIRWMQGQNVTTVKYVSYTQAEKRSVVRAVEEGMSIKHAQIAFNIYSGSVIRKWIRTFKEENSEIHISKPLEMAQESKNQSENKELQALQKALMEANLKIKALDTMIDIAEEQLKIDIRKKSGAKQSSK</sequence>
<evidence type="ECO:0000313" key="3">
    <source>
        <dbReference type="Proteomes" id="UP000038045"/>
    </source>
</evidence>
<keyword evidence="2" id="KW-0175">Coiled coil</keyword>
<dbReference type="AlphaFoldDB" id="A0A0N4ZL35"/>
<proteinExistence type="predicted"/>
<organism evidence="3 4">
    <name type="scientific">Parastrongyloides trichosuri</name>
    <name type="common">Possum-specific nematode worm</name>
    <dbReference type="NCBI Taxonomy" id="131310"/>
    <lineage>
        <taxon>Eukaryota</taxon>
        <taxon>Metazoa</taxon>
        <taxon>Ecdysozoa</taxon>
        <taxon>Nematoda</taxon>
        <taxon>Chromadorea</taxon>
        <taxon>Rhabditida</taxon>
        <taxon>Tylenchina</taxon>
        <taxon>Panagrolaimomorpha</taxon>
        <taxon>Strongyloidoidea</taxon>
        <taxon>Strongyloididae</taxon>
        <taxon>Parastrongyloides</taxon>
    </lineage>
</organism>
<dbReference type="Proteomes" id="UP000038045">
    <property type="component" value="Unplaced"/>
</dbReference>
<feature type="coiled-coil region" evidence="2">
    <location>
        <begin position="123"/>
        <end position="164"/>
    </location>
</feature>
<dbReference type="SUPFAM" id="SSF46689">
    <property type="entry name" value="Homeodomain-like"/>
    <property type="match status" value="2"/>
</dbReference>
<evidence type="ECO:0000313" key="4">
    <source>
        <dbReference type="WBParaSite" id="PTRK_0000883900.1"/>
    </source>
</evidence>
<dbReference type="WBParaSite" id="PTRK_0000883900.1">
    <property type="protein sequence ID" value="PTRK_0000883900.1"/>
    <property type="gene ID" value="PTRK_0000883900"/>
</dbReference>
<reference evidence="4" key="1">
    <citation type="submission" date="2017-02" db="UniProtKB">
        <authorList>
            <consortium name="WormBaseParasite"/>
        </authorList>
    </citation>
    <scope>IDENTIFICATION</scope>
</reference>
<protein>
    <submittedName>
        <fullName evidence="4">Transposase</fullName>
    </submittedName>
</protein>